<dbReference type="Proteomes" id="UP000471147">
    <property type="component" value="Unassembled WGS sequence"/>
</dbReference>
<feature type="transmembrane region" description="Helical" evidence="1">
    <location>
        <begin position="69"/>
        <end position="92"/>
    </location>
</feature>
<keyword evidence="3" id="KW-1185">Reference proteome</keyword>
<reference evidence="2 3" key="1">
    <citation type="submission" date="2019-01" db="EMBL/GenBank/DDBJ databases">
        <title>Sphingorhabdus lacus sp.nov., isolated from an oligotrophic freshwater lake.</title>
        <authorList>
            <person name="Park M."/>
        </authorList>
    </citation>
    <scope>NUCLEOTIDE SEQUENCE [LARGE SCALE GENOMIC DNA]</scope>
    <source>
        <strain evidence="2 3">IMCC26285</strain>
    </source>
</reference>
<name>A0A6I4LVX3_9SPHN</name>
<accession>A0A6I4LVX3</accession>
<proteinExistence type="predicted"/>
<evidence type="ECO:0000256" key="1">
    <source>
        <dbReference type="SAM" id="Phobius"/>
    </source>
</evidence>
<sequence>MRLSLDLVLMMGALLNGFGAVKLFASSFPKVDTQHRPDDYWQLRLFVAGTAMVFGLTYIYLYYNPVFVWPFLLFGAALKSWAFFLSLYLLIFGRLSKKAFIEFGLTNGVVATAFWIFLSTL</sequence>
<dbReference type="EMBL" id="SDWJ01000002">
    <property type="protein sequence ID" value="MVZ97687.1"/>
    <property type="molecule type" value="Genomic_DNA"/>
</dbReference>
<feature type="transmembrane region" description="Helical" evidence="1">
    <location>
        <begin position="45"/>
        <end position="63"/>
    </location>
</feature>
<keyword evidence="1" id="KW-1133">Transmembrane helix</keyword>
<dbReference type="RefSeq" id="WP_160353684.1">
    <property type="nucleotide sequence ID" value="NZ_SDWJ01000002.1"/>
</dbReference>
<dbReference type="OrthoDB" id="9858652at2"/>
<gene>
    <name evidence="2" type="ORF">EUU23_08210</name>
</gene>
<dbReference type="AlphaFoldDB" id="A0A6I4LVX3"/>
<organism evidence="2 3">
    <name type="scientific">Sphingorhabdus profundilacus</name>
    <dbReference type="NCBI Taxonomy" id="2509718"/>
    <lineage>
        <taxon>Bacteria</taxon>
        <taxon>Pseudomonadati</taxon>
        <taxon>Pseudomonadota</taxon>
        <taxon>Alphaproteobacteria</taxon>
        <taxon>Sphingomonadales</taxon>
        <taxon>Sphingomonadaceae</taxon>
        <taxon>Sphingorhabdus</taxon>
    </lineage>
</organism>
<evidence type="ECO:0000313" key="3">
    <source>
        <dbReference type="Proteomes" id="UP000471147"/>
    </source>
</evidence>
<feature type="transmembrane region" description="Helical" evidence="1">
    <location>
        <begin position="6"/>
        <end position="25"/>
    </location>
</feature>
<protein>
    <submittedName>
        <fullName evidence="2">Uncharacterized protein</fullName>
    </submittedName>
</protein>
<keyword evidence="1" id="KW-0812">Transmembrane</keyword>
<comment type="caution">
    <text evidence="2">The sequence shown here is derived from an EMBL/GenBank/DDBJ whole genome shotgun (WGS) entry which is preliminary data.</text>
</comment>
<feature type="transmembrane region" description="Helical" evidence="1">
    <location>
        <begin position="99"/>
        <end position="118"/>
    </location>
</feature>
<evidence type="ECO:0000313" key="2">
    <source>
        <dbReference type="EMBL" id="MVZ97687.1"/>
    </source>
</evidence>
<keyword evidence="1" id="KW-0472">Membrane</keyword>